<comment type="caution">
    <text evidence="4">The sequence shown here is derived from an EMBL/GenBank/DDBJ whole genome shotgun (WGS) entry which is preliminary data.</text>
</comment>
<evidence type="ECO:0000313" key="5">
    <source>
        <dbReference type="Proteomes" id="UP000050867"/>
    </source>
</evidence>
<keyword evidence="5" id="KW-1185">Reference proteome</keyword>
<dbReference type="CDD" id="cd24098">
    <property type="entry name" value="ASKHA_NBD_TobZ_N"/>
    <property type="match status" value="1"/>
</dbReference>
<dbReference type="PANTHER" id="PTHR34847">
    <property type="entry name" value="NODULATION PROTEIN U"/>
    <property type="match status" value="1"/>
</dbReference>
<sequence>MRILGVNALFHDSAAALVIDGRIVAAAEEERFSRRKHGKRPVPFSAWELPERAAGWCLAQAGLRPQDLDLVGYSFDPALARPAPELGLSDPWDHLRLCYAREAPGFLAEALPGLDPELVRFVPHHLAHAASAAYAADGPADADSCAVLVLDGRGEATSHLAARRTGSRLESLHGQRLPHSLGLLYEELTDHLGFLRSSDEYKVMALASHGRPRMLQALRRQVHPTGDGGFRTTGVTWEEFAPRRRPEQTWTQVHADLAASAQAVLEEVLLDLVRWLHGRTHDRLLTMAGGVALNCVANSRIARDGPFDRVWVQPAAGDAGTALGAALHLSAEHDVVPAPMTGADLGRGWSDAELEAWLKTAGVPYQRPEDLADEVARTLADNGIVAWFQGRAEYGPRALGHRSLLAHPGHCGNLERLNDVKGREQFRPVAPMVLADRAADIFEGPLPSPYMLFVHRVSERWRDRIPAVVHVDGTARIQTVDPATSPLLGRMLERFEGLTGLPVVVNTSLNTAGRPMVDDPRDALECFGSSPVDLLAIGSFVVRRGQLFAHHGSTGEAQP</sequence>
<evidence type="ECO:0000313" key="4">
    <source>
        <dbReference type="EMBL" id="KRV49946.1"/>
    </source>
</evidence>
<dbReference type="SUPFAM" id="SSF53067">
    <property type="entry name" value="Actin-like ATPase domain"/>
    <property type="match status" value="1"/>
</dbReference>
<feature type="domain" description="Carbamoyltransferase C-terminal" evidence="3">
    <location>
        <begin position="376"/>
        <end position="544"/>
    </location>
</feature>
<feature type="domain" description="Carbamoyltransferase" evidence="2">
    <location>
        <begin position="119"/>
        <end position="327"/>
    </location>
</feature>
<accession>A0A0T6LV57</accession>
<dbReference type="InterPro" id="IPR017945">
    <property type="entry name" value="DHBP_synth_RibB-like_a/b_dom"/>
</dbReference>
<dbReference type="InterPro" id="IPR031730">
    <property type="entry name" value="Carbam_trans_C"/>
</dbReference>
<dbReference type="InterPro" id="IPR051338">
    <property type="entry name" value="NodU/CmcH_Carbamoyltrnsfr"/>
</dbReference>
<protein>
    <submittedName>
        <fullName evidence="4">Carbamoyltransferase</fullName>
    </submittedName>
</protein>
<dbReference type="eggNOG" id="COG2192">
    <property type="taxonomic scope" value="Bacteria"/>
</dbReference>
<dbReference type="EMBL" id="LLZU01000008">
    <property type="protein sequence ID" value="KRV49946.1"/>
    <property type="molecule type" value="Genomic_DNA"/>
</dbReference>
<dbReference type="InterPro" id="IPR003696">
    <property type="entry name" value="Carbtransf_dom"/>
</dbReference>
<keyword evidence="4" id="KW-0808">Transferase</keyword>
<dbReference type="Gene3D" id="3.90.870.20">
    <property type="entry name" value="Carbamoyltransferase, C-terminal domain"/>
    <property type="match status" value="1"/>
</dbReference>
<comment type="similarity">
    <text evidence="1">Belongs to the NodU/CmcH family.</text>
</comment>
<dbReference type="PANTHER" id="PTHR34847:SF1">
    <property type="entry name" value="NODULATION PROTEIN U"/>
    <property type="match status" value="1"/>
</dbReference>
<evidence type="ECO:0000259" key="2">
    <source>
        <dbReference type="Pfam" id="PF02543"/>
    </source>
</evidence>
<dbReference type="AlphaFoldDB" id="A0A0T6LV57"/>
<dbReference type="OrthoDB" id="9780777at2"/>
<dbReference type="SUPFAM" id="SSF55821">
    <property type="entry name" value="YrdC/RibB"/>
    <property type="match status" value="1"/>
</dbReference>
<name>A0A0T6LV57_WENVI</name>
<dbReference type="RefSeq" id="WP_018385498.1">
    <property type="nucleotide sequence ID" value="NZ_LLZU01000008.1"/>
</dbReference>
<evidence type="ECO:0000256" key="1">
    <source>
        <dbReference type="ARBA" id="ARBA00006129"/>
    </source>
</evidence>
<dbReference type="Gene3D" id="3.30.420.40">
    <property type="match status" value="2"/>
</dbReference>
<gene>
    <name evidence="4" type="ORF">AQ490_17945</name>
</gene>
<dbReference type="STRING" id="76728.AQ490_17945"/>
<evidence type="ECO:0000259" key="3">
    <source>
        <dbReference type="Pfam" id="PF16861"/>
    </source>
</evidence>
<dbReference type="Proteomes" id="UP000050867">
    <property type="component" value="Unassembled WGS sequence"/>
</dbReference>
<dbReference type="InterPro" id="IPR043129">
    <property type="entry name" value="ATPase_NBD"/>
</dbReference>
<dbReference type="Pfam" id="PF16861">
    <property type="entry name" value="Carbam_trans_C"/>
    <property type="match status" value="1"/>
</dbReference>
<dbReference type="InterPro" id="IPR038152">
    <property type="entry name" value="Carbam_trans_C_sf"/>
</dbReference>
<feature type="domain" description="Carbamoyltransferase" evidence="2">
    <location>
        <begin position="2"/>
        <end position="70"/>
    </location>
</feature>
<proteinExistence type="inferred from homology"/>
<dbReference type="Pfam" id="PF02543">
    <property type="entry name" value="Carbam_trans_N"/>
    <property type="match status" value="2"/>
</dbReference>
<organism evidence="4 5">
    <name type="scientific">Wenjunlia vitaminophila</name>
    <name type="common">Streptomyces vitaminophilus</name>
    <dbReference type="NCBI Taxonomy" id="76728"/>
    <lineage>
        <taxon>Bacteria</taxon>
        <taxon>Bacillati</taxon>
        <taxon>Actinomycetota</taxon>
        <taxon>Actinomycetes</taxon>
        <taxon>Kitasatosporales</taxon>
        <taxon>Streptomycetaceae</taxon>
        <taxon>Wenjunlia</taxon>
    </lineage>
</organism>
<dbReference type="GO" id="GO:0016740">
    <property type="term" value="F:transferase activity"/>
    <property type="evidence" value="ECO:0007669"/>
    <property type="project" value="UniProtKB-KW"/>
</dbReference>
<reference evidence="4 5" key="1">
    <citation type="submission" date="2015-10" db="EMBL/GenBank/DDBJ databases">
        <title>Draft genome sequence of pyrrolomycin-producing Streptomyces vitaminophilus.</title>
        <authorList>
            <person name="Graham D.E."/>
            <person name="Mahan K.M."/>
            <person name="Klingeman D.M."/>
            <person name="Hettich R.L."/>
            <person name="Parry R.J."/>
        </authorList>
    </citation>
    <scope>NUCLEOTIDE SEQUENCE [LARGE SCALE GENOMIC DNA]</scope>
    <source>
        <strain evidence="4 5">ATCC 31673</strain>
    </source>
</reference>